<reference evidence="1" key="1">
    <citation type="journal article" date="2015" name="Nature">
        <title>Complex archaea that bridge the gap between prokaryotes and eukaryotes.</title>
        <authorList>
            <person name="Spang A."/>
            <person name="Saw J.H."/>
            <person name="Jorgensen S.L."/>
            <person name="Zaremba-Niedzwiedzka K."/>
            <person name="Martijn J."/>
            <person name="Lind A.E."/>
            <person name="van Eijk R."/>
            <person name="Schleper C."/>
            <person name="Guy L."/>
            <person name="Ettema T.J."/>
        </authorList>
    </citation>
    <scope>NUCLEOTIDE SEQUENCE</scope>
</reference>
<accession>A0A0F9MXQ8</accession>
<name>A0A0F9MXQ8_9ZZZZ</name>
<evidence type="ECO:0000313" key="1">
    <source>
        <dbReference type="EMBL" id="KKN10454.1"/>
    </source>
</evidence>
<proteinExistence type="predicted"/>
<protein>
    <submittedName>
        <fullName evidence="1">Uncharacterized protein</fullName>
    </submittedName>
</protein>
<sequence>MLRLLFTLVLALPSVVASAVALSVARRTRAALEGRVADVFYQTTGVEQSRNYVPSWAKPEE</sequence>
<organism evidence="1">
    <name type="scientific">marine sediment metagenome</name>
    <dbReference type="NCBI Taxonomy" id="412755"/>
    <lineage>
        <taxon>unclassified sequences</taxon>
        <taxon>metagenomes</taxon>
        <taxon>ecological metagenomes</taxon>
    </lineage>
</organism>
<gene>
    <name evidence="1" type="ORF">LCGC14_1036350</name>
</gene>
<dbReference type="EMBL" id="LAZR01004242">
    <property type="protein sequence ID" value="KKN10454.1"/>
    <property type="molecule type" value="Genomic_DNA"/>
</dbReference>
<dbReference type="AlphaFoldDB" id="A0A0F9MXQ8"/>
<comment type="caution">
    <text evidence="1">The sequence shown here is derived from an EMBL/GenBank/DDBJ whole genome shotgun (WGS) entry which is preliminary data.</text>
</comment>